<dbReference type="InterPro" id="IPR033116">
    <property type="entry name" value="TRYPSIN_SER"/>
</dbReference>
<evidence type="ECO:0000259" key="3">
    <source>
        <dbReference type="Pfam" id="PF17820"/>
    </source>
</evidence>
<dbReference type="Proteomes" id="UP000676325">
    <property type="component" value="Unassembled WGS sequence"/>
</dbReference>
<dbReference type="InterPro" id="IPR009003">
    <property type="entry name" value="Peptidase_S1_PA"/>
</dbReference>
<dbReference type="PRINTS" id="PR00834">
    <property type="entry name" value="PROTEASES2C"/>
</dbReference>
<dbReference type="SUPFAM" id="SSF50156">
    <property type="entry name" value="PDZ domain-like"/>
    <property type="match status" value="1"/>
</dbReference>
<evidence type="ECO:0000256" key="2">
    <source>
        <dbReference type="ARBA" id="ARBA00022801"/>
    </source>
</evidence>
<dbReference type="PANTHER" id="PTHR43343">
    <property type="entry name" value="PEPTIDASE S12"/>
    <property type="match status" value="1"/>
</dbReference>
<dbReference type="Pfam" id="PF13365">
    <property type="entry name" value="Trypsin_2"/>
    <property type="match status" value="1"/>
</dbReference>
<keyword evidence="2" id="KW-0378">Hydrolase</keyword>
<comment type="caution">
    <text evidence="4">The sequence shown here is derived from an EMBL/GenBank/DDBJ whole genome shotgun (WGS) entry which is preliminary data.</text>
</comment>
<protein>
    <submittedName>
        <fullName evidence="4">Trypsin-like peptidase domain-containing protein</fullName>
    </submittedName>
</protein>
<dbReference type="GO" id="GO:0004252">
    <property type="term" value="F:serine-type endopeptidase activity"/>
    <property type="evidence" value="ECO:0007669"/>
    <property type="project" value="InterPro"/>
</dbReference>
<keyword evidence="1" id="KW-0645">Protease</keyword>
<dbReference type="GO" id="GO:0006508">
    <property type="term" value="P:proteolysis"/>
    <property type="evidence" value="ECO:0007669"/>
    <property type="project" value="UniProtKB-KW"/>
</dbReference>
<dbReference type="EMBL" id="JAGSOH010000081">
    <property type="protein sequence ID" value="MBR7829312.1"/>
    <property type="molecule type" value="Genomic_DNA"/>
</dbReference>
<evidence type="ECO:0000256" key="1">
    <source>
        <dbReference type="ARBA" id="ARBA00022670"/>
    </source>
</evidence>
<feature type="domain" description="PDZ" evidence="3">
    <location>
        <begin position="275"/>
        <end position="324"/>
    </location>
</feature>
<dbReference type="RefSeq" id="WP_212520447.1">
    <property type="nucleotide sequence ID" value="NZ_JAGSOH010000081.1"/>
</dbReference>
<organism evidence="4 5">
    <name type="scientific">Actinospica acidithermotolerans</name>
    <dbReference type="NCBI Taxonomy" id="2828514"/>
    <lineage>
        <taxon>Bacteria</taxon>
        <taxon>Bacillati</taxon>
        <taxon>Actinomycetota</taxon>
        <taxon>Actinomycetes</taxon>
        <taxon>Catenulisporales</taxon>
        <taxon>Actinospicaceae</taxon>
        <taxon>Actinospica</taxon>
    </lineage>
</organism>
<dbReference type="InterPro" id="IPR036034">
    <property type="entry name" value="PDZ_sf"/>
</dbReference>
<dbReference type="Gene3D" id="2.30.42.10">
    <property type="match status" value="1"/>
</dbReference>
<reference evidence="4" key="1">
    <citation type="submission" date="2021-04" db="EMBL/GenBank/DDBJ databases">
        <title>Genome based classification of Actinospica acidithermotolerans sp. nov., an actinobacterium isolated from an Indonesian hot spring.</title>
        <authorList>
            <person name="Kusuma A.B."/>
            <person name="Putra K.E."/>
            <person name="Nafisah S."/>
            <person name="Loh J."/>
            <person name="Nouioui I."/>
            <person name="Goodfellow M."/>
        </authorList>
    </citation>
    <scope>NUCLEOTIDE SEQUENCE</scope>
    <source>
        <strain evidence="4">MGRD01-02</strain>
    </source>
</reference>
<accession>A0A941EF23</accession>
<dbReference type="SUPFAM" id="SSF50494">
    <property type="entry name" value="Trypsin-like serine proteases"/>
    <property type="match status" value="1"/>
</dbReference>
<name>A0A941EF23_9ACTN</name>
<dbReference type="Pfam" id="PF17820">
    <property type="entry name" value="PDZ_6"/>
    <property type="match status" value="1"/>
</dbReference>
<dbReference type="InterPro" id="IPR001940">
    <property type="entry name" value="Peptidase_S1C"/>
</dbReference>
<evidence type="ECO:0000313" key="4">
    <source>
        <dbReference type="EMBL" id="MBR7829312.1"/>
    </source>
</evidence>
<dbReference type="Gene3D" id="2.40.10.120">
    <property type="match status" value="1"/>
</dbReference>
<dbReference type="InterPro" id="IPR041489">
    <property type="entry name" value="PDZ_6"/>
</dbReference>
<evidence type="ECO:0000313" key="5">
    <source>
        <dbReference type="Proteomes" id="UP000676325"/>
    </source>
</evidence>
<sequence length="347" mass="34653">MSQYSATSPQQDSAHRGVVLVSTRSEEALSGGGTMNSGGDATGIVLSTDGEILTNNHAISGATSVTVTDPATGKRYRGTVAGYSVADDLAVIQLADASGLSPAPLGDSQSVRPGQRVTAVGNANGNGRLIDTAGSVLATGQTATLDGGLQSESLKGLIIHGADVVDGDSGGPLLDANGRVVGITVGSNSEWRSSGEPITGLAIPIDGARAIAAQIRAGIPTDTVHIGPTAFLGDQADQLYLDPDARPSCTNLATAAPDGSLAPSRAGLAIPGVCVDDVAPGSPADSLGVGVDDVIVALDGRKITSYSGEIAAMTEFSPGQSIRVDWISSADGRPHHGTVTLAYGPPL</sequence>
<dbReference type="AlphaFoldDB" id="A0A941EF23"/>
<dbReference type="InterPro" id="IPR051201">
    <property type="entry name" value="Chloro_Bact_Ser_Proteases"/>
</dbReference>
<dbReference type="PANTHER" id="PTHR43343:SF3">
    <property type="entry name" value="PROTEASE DO-LIKE 8, CHLOROPLASTIC"/>
    <property type="match status" value="1"/>
</dbReference>
<proteinExistence type="predicted"/>
<keyword evidence="5" id="KW-1185">Reference proteome</keyword>
<gene>
    <name evidence="4" type="ORF">KDK95_23595</name>
</gene>
<dbReference type="PROSITE" id="PS00135">
    <property type="entry name" value="TRYPSIN_SER"/>
    <property type="match status" value="1"/>
</dbReference>